<evidence type="ECO:0000256" key="3">
    <source>
        <dbReference type="SAM" id="MobiDB-lite"/>
    </source>
</evidence>
<sequence>MGRSRTPLVQTAAAASPSRITRQTRAKAAKMDPKVKVEDQEEGLGDSGEGSSSRNTRQTRAKGNAAKVKREAGWAEGSPSPSAWKVRKLKGDAPPCEVPASFAVDHEAEVLFFNTYDEAAEHGSEIYACDMKTQTWTNITLPSRYGGSMAFYKSKTSGQRILFIFGGQVNGLDEDNPGEISSELITIDIDALKWWVVDVAGGAVAPRISSALVVVDDEIFIFGGRTYAGGELERTRSFSICSLKAGRWTWDVRDEPHMALGQCWDAVVVQEGNAPKILLPVSLDLYDRDDVKMAIELRPHNFLLFDIGSRTFEADFDDDNDGISCQWYSIFPVPASLTDPSLTSAVICTFQAKPQSPELYLYYLHPDRVDGEMCKRVLEADELDALESFLTPDAPLPNVRSLFEHFDSECKSFGIRKRIRALKKNFEFFTVVGSKAYFLGWTNTKWDIFTEI</sequence>
<dbReference type="SUPFAM" id="SSF117281">
    <property type="entry name" value="Kelch motif"/>
    <property type="match status" value="1"/>
</dbReference>
<reference evidence="4" key="1">
    <citation type="submission" date="2023-03" db="EMBL/GenBank/DDBJ databases">
        <title>Massive genome expansion in bonnet fungi (Mycena s.s.) driven by repeated elements and novel gene families across ecological guilds.</title>
        <authorList>
            <consortium name="Lawrence Berkeley National Laboratory"/>
            <person name="Harder C.B."/>
            <person name="Miyauchi S."/>
            <person name="Viragh M."/>
            <person name="Kuo A."/>
            <person name="Thoen E."/>
            <person name="Andreopoulos B."/>
            <person name="Lu D."/>
            <person name="Skrede I."/>
            <person name="Drula E."/>
            <person name="Henrissat B."/>
            <person name="Morin E."/>
            <person name="Kohler A."/>
            <person name="Barry K."/>
            <person name="LaButti K."/>
            <person name="Morin E."/>
            <person name="Salamov A."/>
            <person name="Lipzen A."/>
            <person name="Mereny Z."/>
            <person name="Hegedus B."/>
            <person name="Baldrian P."/>
            <person name="Stursova M."/>
            <person name="Weitz H."/>
            <person name="Taylor A."/>
            <person name="Grigoriev I.V."/>
            <person name="Nagy L.G."/>
            <person name="Martin F."/>
            <person name="Kauserud H."/>
        </authorList>
    </citation>
    <scope>NUCLEOTIDE SEQUENCE</scope>
    <source>
        <strain evidence="4">CBHHK182m</strain>
    </source>
</reference>
<dbReference type="PANTHER" id="PTHR46093:SF18">
    <property type="entry name" value="FIBRONECTIN TYPE-III DOMAIN-CONTAINING PROTEIN"/>
    <property type="match status" value="1"/>
</dbReference>
<feature type="region of interest" description="Disordered" evidence="3">
    <location>
        <begin position="1"/>
        <end position="81"/>
    </location>
</feature>
<evidence type="ECO:0000313" key="5">
    <source>
        <dbReference type="Proteomes" id="UP001215598"/>
    </source>
</evidence>
<evidence type="ECO:0000313" key="4">
    <source>
        <dbReference type="EMBL" id="KAJ7720814.1"/>
    </source>
</evidence>
<dbReference type="InterPro" id="IPR015915">
    <property type="entry name" value="Kelch-typ_b-propeller"/>
</dbReference>
<dbReference type="AlphaFoldDB" id="A0AAD7MKQ5"/>
<proteinExistence type="predicted"/>
<protein>
    <submittedName>
        <fullName evidence="4">Uncharacterized protein</fullName>
    </submittedName>
</protein>
<dbReference type="PANTHER" id="PTHR46093">
    <property type="entry name" value="ACYL-COA-BINDING DOMAIN-CONTAINING PROTEIN 5"/>
    <property type="match status" value="1"/>
</dbReference>
<keyword evidence="5" id="KW-1185">Reference proteome</keyword>
<accession>A0AAD7MKQ5</accession>
<name>A0AAD7MKQ5_9AGAR</name>
<gene>
    <name evidence="4" type="ORF">B0H16DRAFT_1738649</name>
</gene>
<comment type="caution">
    <text evidence="4">The sequence shown here is derived from an EMBL/GenBank/DDBJ whole genome shotgun (WGS) entry which is preliminary data.</text>
</comment>
<dbReference type="Gene3D" id="2.120.10.80">
    <property type="entry name" value="Kelch-type beta propeller"/>
    <property type="match status" value="1"/>
</dbReference>
<dbReference type="EMBL" id="JARKIB010000236">
    <property type="protein sequence ID" value="KAJ7720814.1"/>
    <property type="molecule type" value="Genomic_DNA"/>
</dbReference>
<keyword evidence="1" id="KW-0880">Kelch repeat</keyword>
<organism evidence="4 5">
    <name type="scientific">Mycena metata</name>
    <dbReference type="NCBI Taxonomy" id="1033252"/>
    <lineage>
        <taxon>Eukaryota</taxon>
        <taxon>Fungi</taxon>
        <taxon>Dikarya</taxon>
        <taxon>Basidiomycota</taxon>
        <taxon>Agaricomycotina</taxon>
        <taxon>Agaricomycetes</taxon>
        <taxon>Agaricomycetidae</taxon>
        <taxon>Agaricales</taxon>
        <taxon>Marasmiineae</taxon>
        <taxon>Mycenaceae</taxon>
        <taxon>Mycena</taxon>
    </lineage>
</organism>
<dbReference type="Proteomes" id="UP001215598">
    <property type="component" value="Unassembled WGS sequence"/>
</dbReference>
<keyword evidence="2" id="KW-0677">Repeat</keyword>
<evidence type="ECO:0000256" key="1">
    <source>
        <dbReference type="ARBA" id="ARBA00022441"/>
    </source>
</evidence>
<evidence type="ECO:0000256" key="2">
    <source>
        <dbReference type="ARBA" id="ARBA00022737"/>
    </source>
</evidence>
<feature type="compositionally biased region" description="Basic and acidic residues" evidence="3">
    <location>
        <begin position="29"/>
        <end position="38"/>
    </location>
</feature>